<dbReference type="AlphaFoldDB" id="A0A418WDV6"/>
<dbReference type="GO" id="GO:0005737">
    <property type="term" value="C:cytoplasm"/>
    <property type="evidence" value="ECO:0007669"/>
    <property type="project" value="TreeGrafter"/>
</dbReference>
<evidence type="ECO:0000259" key="2">
    <source>
        <dbReference type="PROSITE" id="PS50405"/>
    </source>
</evidence>
<dbReference type="PROSITE" id="PS50405">
    <property type="entry name" value="GST_CTER"/>
    <property type="match status" value="1"/>
</dbReference>
<dbReference type="InterPro" id="IPR004045">
    <property type="entry name" value="Glutathione_S-Trfase_N"/>
</dbReference>
<dbReference type="InterPro" id="IPR036249">
    <property type="entry name" value="Thioredoxin-like_sf"/>
</dbReference>
<protein>
    <submittedName>
        <fullName evidence="3">Glutathione S-transferase family protein</fullName>
    </submittedName>
</protein>
<accession>A0A418WDV6</accession>
<dbReference type="Pfam" id="PF00043">
    <property type="entry name" value="GST_C"/>
    <property type="match status" value="1"/>
</dbReference>
<dbReference type="SUPFAM" id="SSF52833">
    <property type="entry name" value="Thioredoxin-like"/>
    <property type="match status" value="1"/>
</dbReference>
<keyword evidence="3" id="KW-0808">Transferase</keyword>
<dbReference type="SUPFAM" id="SSF47616">
    <property type="entry name" value="GST C-terminal domain-like"/>
    <property type="match status" value="1"/>
</dbReference>
<evidence type="ECO:0000259" key="1">
    <source>
        <dbReference type="PROSITE" id="PS50404"/>
    </source>
</evidence>
<dbReference type="Proteomes" id="UP000284605">
    <property type="component" value="Unassembled WGS sequence"/>
</dbReference>
<dbReference type="Gene3D" id="1.20.1050.10">
    <property type="match status" value="1"/>
</dbReference>
<dbReference type="SFLD" id="SFLDG00358">
    <property type="entry name" value="Main_(cytGST)"/>
    <property type="match status" value="1"/>
</dbReference>
<feature type="domain" description="GST C-terminal" evidence="2">
    <location>
        <begin position="78"/>
        <end position="205"/>
    </location>
</feature>
<dbReference type="PANTHER" id="PTHR43968:SF6">
    <property type="entry name" value="GLUTATHIONE S-TRANSFERASE OMEGA"/>
    <property type="match status" value="1"/>
</dbReference>
<comment type="caution">
    <text evidence="3">The sequence shown here is derived from an EMBL/GenBank/DDBJ whole genome shotgun (WGS) entry which is preliminary data.</text>
</comment>
<evidence type="ECO:0000313" key="4">
    <source>
        <dbReference type="Proteomes" id="UP000284605"/>
    </source>
</evidence>
<dbReference type="Pfam" id="PF13417">
    <property type="entry name" value="GST_N_3"/>
    <property type="match status" value="1"/>
</dbReference>
<dbReference type="InterPro" id="IPR004046">
    <property type="entry name" value="GST_C"/>
</dbReference>
<dbReference type="CDD" id="cd00299">
    <property type="entry name" value="GST_C_family"/>
    <property type="match status" value="1"/>
</dbReference>
<dbReference type="GO" id="GO:0016740">
    <property type="term" value="F:transferase activity"/>
    <property type="evidence" value="ECO:0007669"/>
    <property type="project" value="UniProtKB-KW"/>
</dbReference>
<dbReference type="Gene3D" id="3.40.30.10">
    <property type="entry name" value="Glutaredoxin"/>
    <property type="match status" value="1"/>
</dbReference>
<keyword evidence="4" id="KW-1185">Reference proteome</keyword>
<name>A0A418WDV6_9PROT</name>
<sequence length="209" mass="22850">MLKLYDSTLSPYGARVRLYAARKGIELDIENPPADFQAINPTAKVPCLVDGRLVLPESEVIVEYLEDRFPEPPLRPASAEGRAMARLLARIGDLYVYPALAALFTQMGSPRRDPAVISRKVEELAYGLDQLEAFIGTAGTAVDGGFSTADCALVPILLFTVQFLEQVAPDLLRTHPRVVAYWAAIQQETAVAPLVAELRLALAAFLTQR</sequence>
<dbReference type="InterPro" id="IPR040079">
    <property type="entry name" value="Glutathione_S-Trfase"/>
</dbReference>
<gene>
    <name evidence="3" type="ORF">D3874_14965</name>
</gene>
<dbReference type="InterPro" id="IPR050983">
    <property type="entry name" value="GST_Omega/HSP26"/>
</dbReference>
<proteinExistence type="predicted"/>
<dbReference type="PANTHER" id="PTHR43968">
    <property type="match status" value="1"/>
</dbReference>
<evidence type="ECO:0000313" key="3">
    <source>
        <dbReference type="EMBL" id="RJF88156.1"/>
    </source>
</evidence>
<dbReference type="PROSITE" id="PS50404">
    <property type="entry name" value="GST_NTER"/>
    <property type="match status" value="1"/>
</dbReference>
<dbReference type="SFLD" id="SFLDS00019">
    <property type="entry name" value="Glutathione_Transferase_(cytos"/>
    <property type="match status" value="1"/>
</dbReference>
<reference evidence="3 4" key="1">
    <citation type="submission" date="2018-09" db="EMBL/GenBank/DDBJ databases">
        <authorList>
            <person name="Zhu H."/>
        </authorList>
    </citation>
    <scope>NUCLEOTIDE SEQUENCE [LARGE SCALE GENOMIC DNA]</scope>
    <source>
        <strain evidence="3 4">K1W22B-8</strain>
    </source>
</reference>
<dbReference type="CDD" id="cd00570">
    <property type="entry name" value="GST_N_family"/>
    <property type="match status" value="1"/>
</dbReference>
<dbReference type="InterPro" id="IPR036282">
    <property type="entry name" value="Glutathione-S-Trfase_C_sf"/>
</dbReference>
<dbReference type="InterPro" id="IPR010987">
    <property type="entry name" value="Glutathione-S-Trfase_C-like"/>
</dbReference>
<organism evidence="3 4">
    <name type="scientific">Oleomonas cavernae</name>
    <dbReference type="NCBI Taxonomy" id="2320859"/>
    <lineage>
        <taxon>Bacteria</taxon>
        <taxon>Pseudomonadati</taxon>
        <taxon>Pseudomonadota</taxon>
        <taxon>Alphaproteobacteria</taxon>
        <taxon>Acetobacterales</taxon>
        <taxon>Acetobacteraceae</taxon>
        <taxon>Oleomonas</taxon>
    </lineage>
</organism>
<feature type="domain" description="GST N-terminal" evidence="1">
    <location>
        <begin position="1"/>
        <end position="73"/>
    </location>
</feature>
<dbReference type="EMBL" id="QYUK01000011">
    <property type="protein sequence ID" value="RJF88156.1"/>
    <property type="molecule type" value="Genomic_DNA"/>
</dbReference>